<evidence type="ECO:0008006" key="3">
    <source>
        <dbReference type="Google" id="ProtNLM"/>
    </source>
</evidence>
<evidence type="ECO:0000313" key="2">
    <source>
        <dbReference type="Proteomes" id="UP001157947"/>
    </source>
</evidence>
<reference evidence="1" key="1">
    <citation type="submission" date="2017-05" db="EMBL/GenBank/DDBJ databases">
        <authorList>
            <person name="Varghese N."/>
            <person name="Submissions S."/>
        </authorList>
    </citation>
    <scope>NUCLEOTIDE SEQUENCE</scope>
    <source>
        <strain evidence="1">DSM 18763</strain>
    </source>
</reference>
<gene>
    <name evidence="1" type="ORF">SAMN06264868_1275</name>
</gene>
<dbReference type="Proteomes" id="UP001157947">
    <property type="component" value="Unassembled WGS sequence"/>
</dbReference>
<dbReference type="AlphaFoldDB" id="A0AA45WQ94"/>
<name>A0AA45WQ94_9AQUI</name>
<dbReference type="EMBL" id="FXTX01000027">
    <property type="protein sequence ID" value="SMP22786.1"/>
    <property type="molecule type" value="Genomic_DNA"/>
</dbReference>
<proteinExistence type="predicted"/>
<comment type="caution">
    <text evidence="1">The sequence shown here is derived from an EMBL/GenBank/DDBJ whole genome shotgun (WGS) entry which is preliminary data.</text>
</comment>
<accession>A0AA45WQ94</accession>
<keyword evidence="2" id="KW-1185">Reference proteome</keyword>
<organism evidence="1 2">
    <name type="scientific">Venenivibrio stagnispumantis</name>
    <dbReference type="NCBI Taxonomy" id="407998"/>
    <lineage>
        <taxon>Bacteria</taxon>
        <taxon>Pseudomonadati</taxon>
        <taxon>Aquificota</taxon>
        <taxon>Aquificia</taxon>
        <taxon>Aquificales</taxon>
        <taxon>Hydrogenothermaceae</taxon>
        <taxon>Venenivibrio</taxon>
    </lineage>
</organism>
<evidence type="ECO:0000313" key="1">
    <source>
        <dbReference type="EMBL" id="SMP22786.1"/>
    </source>
</evidence>
<dbReference type="RefSeq" id="WP_265133678.1">
    <property type="nucleotide sequence ID" value="NZ_FXTX01000027.1"/>
</dbReference>
<protein>
    <recommendedName>
        <fullName evidence="3">FlgN protein</fullName>
    </recommendedName>
</protein>
<sequence length="114" mass="13584">MEEILKALINKLEEEKEYLIKTLADKSYIDKLLNVVEEKRELILKLSQYEVEDLKKYPELVNKLRELSEYNMQLAMNNIQFIEGLFESIFETEKTYTKDGNVEVKKDSLFNKKV</sequence>